<evidence type="ECO:0000313" key="2">
    <source>
        <dbReference type="Proteomes" id="UP000295252"/>
    </source>
</evidence>
<dbReference type="PANTHER" id="PTHR23054">
    <property type="entry name" value="TERNARY COMPLEX FACTOR MIP1, LEUCINE-ZIPPER-RELATED"/>
    <property type="match status" value="1"/>
</dbReference>
<evidence type="ECO:0008006" key="3">
    <source>
        <dbReference type="Google" id="ProtNLM"/>
    </source>
</evidence>
<dbReference type="InParanoid" id="A0A068UN57"/>
<dbReference type="STRING" id="49390.A0A068UN57"/>
<accession>A0A068UN57</accession>
<gene>
    <name evidence="1" type="ORF">GSCOC_T00030502001</name>
</gene>
<organism evidence="1 2">
    <name type="scientific">Coffea canephora</name>
    <name type="common">Robusta coffee</name>
    <dbReference type="NCBI Taxonomy" id="49390"/>
    <lineage>
        <taxon>Eukaryota</taxon>
        <taxon>Viridiplantae</taxon>
        <taxon>Streptophyta</taxon>
        <taxon>Embryophyta</taxon>
        <taxon>Tracheophyta</taxon>
        <taxon>Spermatophyta</taxon>
        <taxon>Magnoliopsida</taxon>
        <taxon>eudicotyledons</taxon>
        <taxon>Gunneridae</taxon>
        <taxon>Pentapetalae</taxon>
        <taxon>asterids</taxon>
        <taxon>lamiids</taxon>
        <taxon>Gentianales</taxon>
        <taxon>Rubiaceae</taxon>
        <taxon>Ixoroideae</taxon>
        <taxon>Gardenieae complex</taxon>
        <taxon>Bertiereae - Coffeeae clade</taxon>
        <taxon>Coffeeae</taxon>
        <taxon>Coffea</taxon>
    </lineage>
</organism>
<dbReference type="Proteomes" id="UP000295252">
    <property type="component" value="Chromosome X"/>
</dbReference>
<protein>
    <recommendedName>
        <fullName evidence="3">DUF547 domain-containing protein</fullName>
    </recommendedName>
</protein>
<dbReference type="EMBL" id="HG739125">
    <property type="protein sequence ID" value="CDP09980.1"/>
    <property type="molecule type" value="Genomic_DNA"/>
</dbReference>
<evidence type="ECO:0000313" key="1">
    <source>
        <dbReference type="EMBL" id="CDP09980.1"/>
    </source>
</evidence>
<dbReference type="PANTHER" id="PTHR23054:SF26">
    <property type="entry name" value="ELECTRON TRANSPORTER"/>
    <property type="match status" value="1"/>
</dbReference>
<dbReference type="PhylomeDB" id="A0A068UN57"/>
<name>A0A068UN57_COFCA</name>
<reference evidence="2" key="1">
    <citation type="journal article" date="2014" name="Science">
        <title>The coffee genome provides insight into the convergent evolution of caffeine biosynthesis.</title>
        <authorList>
            <person name="Denoeud F."/>
            <person name="Carretero-Paulet L."/>
            <person name="Dereeper A."/>
            <person name="Droc G."/>
            <person name="Guyot R."/>
            <person name="Pietrella M."/>
            <person name="Zheng C."/>
            <person name="Alberti A."/>
            <person name="Anthony F."/>
            <person name="Aprea G."/>
            <person name="Aury J.M."/>
            <person name="Bento P."/>
            <person name="Bernard M."/>
            <person name="Bocs S."/>
            <person name="Campa C."/>
            <person name="Cenci A."/>
            <person name="Combes M.C."/>
            <person name="Crouzillat D."/>
            <person name="Da Silva C."/>
            <person name="Daddiego L."/>
            <person name="De Bellis F."/>
            <person name="Dussert S."/>
            <person name="Garsmeur O."/>
            <person name="Gayraud T."/>
            <person name="Guignon V."/>
            <person name="Jahn K."/>
            <person name="Jamilloux V."/>
            <person name="Joet T."/>
            <person name="Labadie K."/>
            <person name="Lan T."/>
            <person name="Leclercq J."/>
            <person name="Lepelley M."/>
            <person name="Leroy T."/>
            <person name="Li L.T."/>
            <person name="Librado P."/>
            <person name="Lopez L."/>
            <person name="Munoz A."/>
            <person name="Noel B."/>
            <person name="Pallavicini A."/>
            <person name="Perrotta G."/>
            <person name="Poncet V."/>
            <person name="Pot D."/>
            <person name="Priyono X."/>
            <person name="Rigoreau M."/>
            <person name="Rouard M."/>
            <person name="Rozas J."/>
            <person name="Tranchant-Dubreuil C."/>
            <person name="VanBuren R."/>
            <person name="Zhang Q."/>
            <person name="Andrade A.C."/>
            <person name="Argout X."/>
            <person name="Bertrand B."/>
            <person name="de Kochko A."/>
            <person name="Graziosi G."/>
            <person name="Henry R.J."/>
            <person name="Jayarama X."/>
            <person name="Ming R."/>
            <person name="Nagai C."/>
            <person name="Rounsley S."/>
            <person name="Sankoff D."/>
            <person name="Giuliano G."/>
            <person name="Albert V.A."/>
            <person name="Wincker P."/>
            <person name="Lashermes P."/>
        </authorList>
    </citation>
    <scope>NUCLEOTIDE SEQUENCE [LARGE SCALE GENOMIC DNA]</scope>
    <source>
        <strain evidence="2">cv. DH200-94</strain>
    </source>
</reference>
<proteinExistence type="predicted"/>
<sequence>MFWSSNSWVKKNALQLKMHCWKMGCSIKLFDEIKKKELQKKNIVSIEDMVFDILDLLFGLPFAQEPFSNPMLGVSTPSNIRDELESAKRDFLQANIVVKSKKAFLPKMLKRYTKEASISADDLLDWIAESAGKKPHDSMKKCIESANTKKASRIIEWLPYNSRFRYAFAKDLLGKPWWVLKSKRNLVEAGYRYNQNWMFILYI</sequence>
<dbReference type="AlphaFoldDB" id="A0A068UN57"/>
<dbReference type="Gramene" id="CDP09980">
    <property type="protein sequence ID" value="CDP09980"/>
    <property type="gene ID" value="GSCOC_T00030502001"/>
</dbReference>
<keyword evidence="2" id="KW-1185">Reference proteome</keyword>